<sequence length="151" mass="15761">MTRRLVSALAIAVAVALPTAVSAAEFGTAAEAKAMIDKAAVTLKDGEAAALAKFNDAAGGFRDRDLYVFCFDSKGGAFTAHPNKALVGSDVRNLKEKDGSPLGEKLFAAQQEGTVTTVQYKFPRPGGSDPVPKETYLIKVGGQACGVGYYK</sequence>
<keyword evidence="6" id="KW-0732">Signal</keyword>
<feature type="domain" description="Single Cache" evidence="7">
    <location>
        <begin position="21"/>
        <end position="104"/>
    </location>
</feature>
<name>A0A327KP33_9BRAD</name>
<keyword evidence="9" id="KW-1185">Reference proteome</keyword>
<evidence type="ECO:0000259" key="7">
    <source>
        <dbReference type="SMART" id="SM01049"/>
    </source>
</evidence>
<evidence type="ECO:0000256" key="1">
    <source>
        <dbReference type="ARBA" id="ARBA00004651"/>
    </source>
</evidence>
<dbReference type="SMART" id="SM01049">
    <property type="entry name" value="Cache_2"/>
    <property type="match status" value="1"/>
</dbReference>
<evidence type="ECO:0000256" key="5">
    <source>
        <dbReference type="ARBA" id="ARBA00023136"/>
    </source>
</evidence>
<protein>
    <recommendedName>
        <fullName evidence="7">Single Cache domain-containing protein</fullName>
    </recommendedName>
</protein>
<feature type="signal peptide" evidence="6">
    <location>
        <begin position="1"/>
        <end position="23"/>
    </location>
</feature>
<dbReference type="RefSeq" id="WP_111383315.1">
    <property type="nucleotide sequence ID" value="NZ_NPEW01000003.1"/>
</dbReference>
<feature type="chain" id="PRO_5041070326" description="Single Cache domain-containing protein" evidence="6">
    <location>
        <begin position="24"/>
        <end position="151"/>
    </location>
</feature>
<reference evidence="9" key="1">
    <citation type="submission" date="2018-10" db="EMBL/GenBank/DDBJ databases">
        <authorList>
            <person name="Peiro R."/>
            <person name="Begona"/>
            <person name="Cbmso G."/>
            <person name="Lopez M."/>
            <person name="Gonzalez S."/>
            <person name="Sacristan E."/>
            <person name="Castillo E."/>
        </authorList>
    </citation>
    <scope>NUCLEOTIDE SEQUENCE [LARGE SCALE GENOMIC DNA]</scope>
</reference>
<keyword evidence="5" id="KW-0472">Membrane</keyword>
<dbReference type="AlphaFoldDB" id="A0A327KP33"/>
<dbReference type="InterPro" id="IPR033480">
    <property type="entry name" value="sCache_2"/>
</dbReference>
<comment type="caution">
    <text evidence="8">The sequence shown here is derived from an EMBL/GenBank/DDBJ whole genome shotgun (WGS) entry which is preliminary data.</text>
</comment>
<evidence type="ECO:0000256" key="6">
    <source>
        <dbReference type="SAM" id="SignalP"/>
    </source>
</evidence>
<keyword evidence="4" id="KW-1133">Transmembrane helix</keyword>
<keyword evidence="2" id="KW-1003">Cell membrane</keyword>
<evidence type="ECO:0000313" key="9">
    <source>
        <dbReference type="Proteomes" id="UP000289200"/>
    </source>
</evidence>
<dbReference type="Gene3D" id="3.30.450.20">
    <property type="entry name" value="PAS domain"/>
    <property type="match status" value="1"/>
</dbReference>
<dbReference type="GO" id="GO:0005886">
    <property type="term" value="C:plasma membrane"/>
    <property type="evidence" value="ECO:0007669"/>
    <property type="project" value="UniProtKB-SubCell"/>
</dbReference>
<evidence type="ECO:0000313" key="8">
    <source>
        <dbReference type="EMBL" id="VCU07691.1"/>
    </source>
</evidence>
<dbReference type="OrthoDB" id="8454481at2"/>
<keyword evidence="3" id="KW-0812">Transmembrane</keyword>
<dbReference type="EMBL" id="UWOC01000047">
    <property type="protein sequence ID" value="VCU07691.1"/>
    <property type="molecule type" value="Genomic_DNA"/>
</dbReference>
<organism evidence="8 9">
    <name type="scientific">Rhodoplanes serenus</name>
    <dbReference type="NCBI Taxonomy" id="200615"/>
    <lineage>
        <taxon>Bacteria</taxon>
        <taxon>Pseudomonadati</taxon>
        <taxon>Pseudomonadota</taxon>
        <taxon>Alphaproteobacteria</taxon>
        <taxon>Hyphomicrobiales</taxon>
        <taxon>Nitrobacteraceae</taxon>
        <taxon>Rhodoplanes</taxon>
    </lineage>
</organism>
<gene>
    <name evidence="8" type="ORF">RHODGE_RHODGE_00774</name>
</gene>
<dbReference type="Proteomes" id="UP000289200">
    <property type="component" value="Unassembled WGS sequence"/>
</dbReference>
<proteinExistence type="predicted"/>
<evidence type="ECO:0000256" key="3">
    <source>
        <dbReference type="ARBA" id="ARBA00022692"/>
    </source>
</evidence>
<evidence type="ECO:0000256" key="2">
    <source>
        <dbReference type="ARBA" id="ARBA00022475"/>
    </source>
</evidence>
<evidence type="ECO:0000256" key="4">
    <source>
        <dbReference type="ARBA" id="ARBA00022989"/>
    </source>
</evidence>
<accession>A0A327KP33</accession>
<comment type="subcellular location">
    <subcellularLocation>
        <location evidence="1">Cell membrane</location>
        <topology evidence="1">Multi-pass membrane protein</topology>
    </subcellularLocation>
</comment>
<dbReference type="Pfam" id="PF17200">
    <property type="entry name" value="sCache_2"/>
    <property type="match status" value="1"/>
</dbReference>